<dbReference type="PANTHER" id="PTHR12110:SF21">
    <property type="entry name" value="XYLOSE ISOMERASE-LIKE TIM BARREL DOMAIN-CONTAINING PROTEIN"/>
    <property type="match status" value="1"/>
</dbReference>
<evidence type="ECO:0000313" key="2">
    <source>
        <dbReference type="EMBL" id="MBP0482514.1"/>
    </source>
</evidence>
<name>A0A940MNG1_9RHOB</name>
<dbReference type="RefSeq" id="WP_209360408.1">
    <property type="nucleotide sequence ID" value="NZ_JAGISH010000004.1"/>
</dbReference>
<evidence type="ECO:0000259" key="1">
    <source>
        <dbReference type="Pfam" id="PF01261"/>
    </source>
</evidence>
<sequence length="325" mass="35054">MKPGLISNSLAHLSLGDMLDNAARLGLHAVELVVGGTGPVPHVDRQNLLDDPRSRADLLRSLATRGLTLVALNAMGNPLHPQERHQGDDLVDAIRLAGLLGVETVITASGLPAGNPSDTTPNWITNSWTVERQRILRYQWEDVLLPFWTGISALARENGVREVSLTLGANQSVHNVPTLLQLREAVGPTIGANLDTSQQFLMGADPIRVAAALGDTLQHVHAKDVLLNPPVRDVGSIIDTGDLADMDERAWSFVTPGYGHDRGWWARFFYQLALQGYDGPMVVDHQDLVLAPLDALRKSAALLRHHLPAGPQADVTTQAHAAPGL</sequence>
<comment type="caution">
    <text evidence="2">The sequence shown here is derived from an EMBL/GenBank/DDBJ whole genome shotgun (WGS) entry which is preliminary data.</text>
</comment>
<evidence type="ECO:0000313" key="3">
    <source>
        <dbReference type="Proteomes" id="UP000675940"/>
    </source>
</evidence>
<gene>
    <name evidence="2" type="ORF">J5474_08430</name>
</gene>
<dbReference type="PANTHER" id="PTHR12110">
    <property type="entry name" value="HYDROXYPYRUVATE ISOMERASE"/>
    <property type="match status" value="1"/>
</dbReference>
<protein>
    <submittedName>
        <fullName evidence="2">Sugar phosphate isomerase/epimerase</fullName>
    </submittedName>
</protein>
<dbReference type="GO" id="GO:0016853">
    <property type="term" value="F:isomerase activity"/>
    <property type="evidence" value="ECO:0007669"/>
    <property type="project" value="UniProtKB-KW"/>
</dbReference>
<organism evidence="2 3">
    <name type="scientific">Sagittula salina</name>
    <dbReference type="NCBI Taxonomy" id="2820268"/>
    <lineage>
        <taxon>Bacteria</taxon>
        <taxon>Pseudomonadati</taxon>
        <taxon>Pseudomonadota</taxon>
        <taxon>Alphaproteobacteria</taxon>
        <taxon>Rhodobacterales</taxon>
        <taxon>Roseobacteraceae</taxon>
        <taxon>Sagittula</taxon>
    </lineage>
</organism>
<dbReference type="Pfam" id="PF01261">
    <property type="entry name" value="AP_endonuc_2"/>
    <property type="match status" value="1"/>
</dbReference>
<accession>A0A940MNG1</accession>
<feature type="domain" description="Xylose isomerase-like TIM barrel" evidence="1">
    <location>
        <begin position="19"/>
        <end position="304"/>
    </location>
</feature>
<keyword evidence="2" id="KW-0413">Isomerase</keyword>
<dbReference type="Proteomes" id="UP000675940">
    <property type="component" value="Unassembled WGS sequence"/>
</dbReference>
<dbReference type="Gene3D" id="3.20.20.150">
    <property type="entry name" value="Divalent-metal-dependent TIM barrel enzymes"/>
    <property type="match status" value="1"/>
</dbReference>
<proteinExistence type="predicted"/>
<dbReference type="AlphaFoldDB" id="A0A940MNG1"/>
<dbReference type="InterPro" id="IPR013022">
    <property type="entry name" value="Xyl_isomerase-like_TIM-brl"/>
</dbReference>
<keyword evidence="3" id="KW-1185">Reference proteome</keyword>
<dbReference type="EMBL" id="JAGISH010000004">
    <property type="protein sequence ID" value="MBP0482514.1"/>
    <property type="molecule type" value="Genomic_DNA"/>
</dbReference>
<dbReference type="InterPro" id="IPR050312">
    <property type="entry name" value="IolE/XylAMocC-like"/>
</dbReference>
<reference evidence="2" key="1">
    <citation type="submission" date="2021-03" db="EMBL/GenBank/DDBJ databases">
        <title>Sagittula salina sp. nov. strain M10.9X isolated from the marine waste.</title>
        <authorList>
            <person name="Satari L."/>
            <person name="Molina-Menor E."/>
            <person name="Vidal-Verdu A."/>
            <person name="Pascual J."/>
            <person name="Pereto J."/>
            <person name="Porcar M."/>
        </authorList>
    </citation>
    <scope>NUCLEOTIDE SEQUENCE</scope>
    <source>
        <strain evidence="2">M10.9X</strain>
    </source>
</reference>
<dbReference type="SUPFAM" id="SSF51658">
    <property type="entry name" value="Xylose isomerase-like"/>
    <property type="match status" value="1"/>
</dbReference>
<dbReference type="InterPro" id="IPR036237">
    <property type="entry name" value="Xyl_isomerase-like_sf"/>
</dbReference>